<dbReference type="InterPro" id="IPR012373">
    <property type="entry name" value="Ferrdict_sens_TM"/>
</dbReference>
<organism evidence="4 5">
    <name type="scientific">Sphingobacterium athyrii</name>
    <dbReference type="NCBI Taxonomy" id="2152717"/>
    <lineage>
        <taxon>Bacteria</taxon>
        <taxon>Pseudomonadati</taxon>
        <taxon>Bacteroidota</taxon>
        <taxon>Sphingobacteriia</taxon>
        <taxon>Sphingobacteriales</taxon>
        <taxon>Sphingobacteriaceae</taxon>
        <taxon>Sphingobacterium</taxon>
    </lineage>
</organism>
<protein>
    <recommendedName>
        <fullName evidence="6">Anti-sigma factor</fullName>
    </recommendedName>
</protein>
<dbReference type="FunFam" id="2.60.120.1440:FF:000001">
    <property type="entry name" value="Putative anti-sigma factor"/>
    <property type="match status" value="1"/>
</dbReference>
<feature type="domain" description="Protein FecR C-terminal" evidence="3">
    <location>
        <begin position="266"/>
        <end position="332"/>
    </location>
</feature>
<dbReference type="Gene3D" id="2.60.120.1440">
    <property type="match status" value="1"/>
</dbReference>
<dbReference type="Gene3D" id="3.55.50.30">
    <property type="match status" value="1"/>
</dbReference>
<evidence type="ECO:0000256" key="1">
    <source>
        <dbReference type="SAM" id="Phobius"/>
    </source>
</evidence>
<proteinExistence type="predicted"/>
<feature type="transmembrane region" description="Helical" evidence="1">
    <location>
        <begin position="89"/>
        <end position="111"/>
    </location>
</feature>
<dbReference type="Pfam" id="PF04773">
    <property type="entry name" value="FecR"/>
    <property type="match status" value="1"/>
</dbReference>
<gene>
    <name evidence="4" type="ORF">DCO56_26485</name>
</gene>
<keyword evidence="1" id="KW-0812">Transmembrane</keyword>
<dbReference type="PIRSF" id="PIRSF018266">
    <property type="entry name" value="FecR"/>
    <property type="match status" value="1"/>
</dbReference>
<dbReference type="PANTHER" id="PTHR30273">
    <property type="entry name" value="PERIPLASMIC SIGNAL SENSOR AND SIGMA FACTOR ACTIVATOR FECR-RELATED"/>
    <property type="match status" value="1"/>
</dbReference>
<keyword evidence="1" id="KW-0472">Membrane</keyword>
<evidence type="ECO:0008006" key="6">
    <source>
        <dbReference type="Google" id="ProtNLM"/>
    </source>
</evidence>
<name>A0A363NKY0_9SPHI</name>
<sequence length="338" mass="38937">MNSSYKPSLEQLVRYLRKESDVKENAAIVAWLDSGEQNRHYLLQLENEWIHLKEPPLVIDRADRPGIWNKIQDRIQPVVKTVVFDRNRFWWLVSAAAILIFLSGTLGTYFIQRNILMNKSSQEHTVVYTALGQKSQVVLPDGSKAWLNAGTKITYSHAFNQYDRKITLEGEAFFDVVKKENMPFTVQTSHLDVVVKGTAFDVSAYADDAKIEVSLLRGKVAIKDKKGQLIGELKPNDWIQLDKRTGRYTQIRQLDAVQYSTWKSEELVFENEPLESVLKKLERWYGVQINWSGAKADRRYTFKVKTESLREILELINVITPIQYTIAGKSVAIVSKKR</sequence>
<evidence type="ECO:0000259" key="3">
    <source>
        <dbReference type="Pfam" id="PF16344"/>
    </source>
</evidence>
<dbReference type="InterPro" id="IPR006860">
    <property type="entry name" value="FecR"/>
</dbReference>
<accession>A0A363NKY0</accession>
<dbReference type="RefSeq" id="WP_108636714.1">
    <property type="nucleotide sequence ID" value="NZ_QCXX01000010.1"/>
</dbReference>
<evidence type="ECO:0000313" key="5">
    <source>
        <dbReference type="Proteomes" id="UP000250831"/>
    </source>
</evidence>
<keyword evidence="1" id="KW-1133">Transmembrane helix</keyword>
<keyword evidence="5" id="KW-1185">Reference proteome</keyword>
<evidence type="ECO:0000313" key="4">
    <source>
        <dbReference type="EMBL" id="PUV21367.1"/>
    </source>
</evidence>
<dbReference type="Pfam" id="PF16344">
    <property type="entry name" value="FecR_C"/>
    <property type="match status" value="1"/>
</dbReference>
<dbReference type="AlphaFoldDB" id="A0A363NKY0"/>
<comment type="caution">
    <text evidence="4">The sequence shown here is derived from an EMBL/GenBank/DDBJ whole genome shotgun (WGS) entry which is preliminary data.</text>
</comment>
<dbReference type="InterPro" id="IPR032508">
    <property type="entry name" value="FecR_C"/>
</dbReference>
<dbReference type="GO" id="GO:0016989">
    <property type="term" value="F:sigma factor antagonist activity"/>
    <property type="evidence" value="ECO:0007669"/>
    <property type="project" value="TreeGrafter"/>
</dbReference>
<reference evidence="4 5" key="1">
    <citation type="submission" date="2018-04" db="EMBL/GenBank/DDBJ databases">
        <title>Sphingobacterium sp. M46 Genome.</title>
        <authorList>
            <person name="Cheng J."/>
            <person name="Li Y."/>
        </authorList>
    </citation>
    <scope>NUCLEOTIDE SEQUENCE [LARGE SCALE GENOMIC DNA]</scope>
    <source>
        <strain evidence="4 5">M46</strain>
    </source>
</reference>
<dbReference type="Proteomes" id="UP000250831">
    <property type="component" value="Unassembled WGS sequence"/>
</dbReference>
<dbReference type="OrthoDB" id="1523735at2"/>
<evidence type="ECO:0000259" key="2">
    <source>
        <dbReference type="Pfam" id="PF04773"/>
    </source>
</evidence>
<dbReference type="PANTHER" id="PTHR30273:SF2">
    <property type="entry name" value="PROTEIN FECR"/>
    <property type="match status" value="1"/>
</dbReference>
<dbReference type="EMBL" id="QCXX01000010">
    <property type="protein sequence ID" value="PUV21367.1"/>
    <property type="molecule type" value="Genomic_DNA"/>
</dbReference>
<feature type="domain" description="FecR protein" evidence="2">
    <location>
        <begin position="126"/>
        <end position="220"/>
    </location>
</feature>